<dbReference type="Gene3D" id="3.40.50.720">
    <property type="entry name" value="NAD(P)-binding Rossmann-like Domain"/>
    <property type="match status" value="1"/>
</dbReference>
<dbReference type="Pfam" id="PF00106">
    <property type="entry name" value="adh_short"/>
    <property type="match status" value="1"/>
</dbReference>
<dbReference type="PANTHER" id="PTHR44169:SF6">
    <property type="entry name" value="NADPH-DEPENDENT 1-ACYLDIHYDROXYACETONE PHOSPHATE REDUCTASE"/>
    <property type="match status" value="1"/>
</dbReference>
<dbReference type="EMBL" id="JARWBG010000054">
    <property type="protein sequence ID" value="MDH2393020.1"/>
    <property type="molecule type" value="Genomic_DNA"/>
</dbReference>
<dbReference type="NCBIfam" id="NF006118">
    <property type="entry name" value="PRK08264.1-4"/>
    <property type="match status" value="1"/>
</dbReference>
<dbReference type="PROSITE" id="PS00061">
    <property type="entry name" value="ADH_SHORT"/>
    <property type="match status" value="1"/>
</dbReference>
<evidence type="ECO:0000256" key="1">
    <source>
        <dbReference type="ARBA" id="ARBA00006484"/>
    </source>
</evidence>
<dbReference type="PRINTS" id="PR00081">
    <property type="entry name" value="GDHRDH"/>
</dbReference>
<protein>
    <submittedName>
        <fullName evidence="5">SDR family oxidoreductase</fullName>
    </submittedName>
</protein>
<dbReference type="InterPro" id="IPR036291">
    <property type="entry name" value="NAD(P)-bd_dom_sf"/>
</dbReference>
<comment type="similarity">
    <text evidence="1 3">Belongs to the short-chain dehydrogenases/reductases (SDR) family.</text>
</comment>
<keyword evidence="2" id="KW-0560">Oxidoreductase</keyword>
<feature type="domain" description="Ketoreductase" evidence="4">
    <location>
        <begin position="6"/>
        <end position="176"/>
    </location>
</feature>
<gene>
    <name evidence="5" type="ORF">QCN29_30450</name>
</gene>
<sequence>MDINNSVALVTGSNRGLGRALVEVLLERGARRVYAAARDPESPAAAAAARDRVVPLRLDLTSLDDISAAVAQASDVTLLVNNAGTAHFADPFAAGRDEPAAEMAANYTGAVDLIRAFAPVIESAGGGAVVNVLSLLALAGTPPMAGYAASKAALHSFTQSIRPGLRPRGIAVHGVYPGGIDTDMLAGFDDVPKAEPRKVAEAVVDGVAAGHTDIFPDPVSEEMSKLWWTDPKGFERAFSGEGR</sequence>
<dbReference type="SMART" id="SM00822">
    <property type="entry name" value="PKS_KR"/>
    <property type="match status" value="1"/>
</dbReference>
<evidence type="ECO:0000313" key="5">
    <source>
        <dbReference type="EMBL" id="MDH2393020.1"/>
    </source>
</evidence>
<name>A0ABT6HWN0_9ACTN</name>
<evidence type="ECO:0000313" key="6">
    <source>
        <dbReference type="Proteomes" id="UP001223144"/>
    </source>
</evidence>
<dbReference type="PANTHER" id="PTHR44169">
    <property type="entry name" value="NADPH-DEPENDENT 1-ACYLDIHYDROXYACETONE PHOSPHATE REDUCTASE"/>
    <property type="match status" value="1"/>
</dbReference>
<dbReference type="SUPFAM" id="SSF51735">
    <property type="entry name" value="NAD(P)-binding Rossmann-fold domains"/>
    <property type="match status" value="1"/>
</dbReference>
<keyword evidence="6" id="KW-1185">Reference proteome</keyword>
<dbReference type="InterPro" id="IPR002347">
    <property type="entry name" value="SDR_fam"/>
</dbReference>
<evidence type="ECO:0000259" key="4">
    <source>
        <dbReference type="SMART" id="SM00822"/>
    </source>
</evidence>
<comment type="caution">
    <text evidence="5">The sequence shown here is derived from an EMBL/GenBank/DDBJ whole genome shotgun (WGS) entry which is preliminary data.</text>
</comment>
<proteinExistence type="inferred from homology"/>
<dbReference type="PRINTS" id="PR00080">
    <property type="entry name" value="SDRFAMILY"/>
</dbReference>
<evidence type="ECO:0000256" key="2">
    <source>
        <dbReference type="ARBA" id="ARBA00023002"/>
    </source>
</evidence>
<evidence type="ECO:0000256" key="3">
    <source>
        <dbReference type="RuleBase" id="RU000363"/>
    </source>
</evidence>
<reference evidence="5 6" key="1">
    <citation type="submission" date="2023-04" db="EMBL/GenBank/DDBJ databases">
        <title>Streptomyces chengmaiensis sp. nov. isolated from the stem of mangrove plant in Hainan.</title>
        <authorList>
            <person name="Huang X."/>
            <person name="Zhou S."/>
            <person name="Chu X."/>
            <person name="Xie Y."/>
            <person name="Lin Y."/>
        </authorList>
    </citation>
    <scope>NUCLEOTIDE SEQUENCE [LARGE SCALE GENOMIC DNA]</scope>
    <source>
        <strain evidence="5 6">HNM0663</strain>
    </source>
</reference>
<dbReference type="InterPro" id="IPR057326">
    <property type="entry name" value="KR_dom"/>
</dbReference>
<organism evidence="5 6">
    <name type="scientific">Streptomyces chengmaiensis</name>
    <dbReference type="NCBI Taxonomy" id="3040919"/>
    <lineage>
        <taxon>Bacteria</taxon>
        <taxon>Bacillati</taxon>
        <taxon>Actinomycetota</taxon>
        <taxon>Actinomycetes</taxon>
        <taxon>Kitasatosporales</taxon>
        <taxon>Streptomycetaceae</taxon>
        <taxon>Streptomyces</taxon>
    </lineage>
</organism>
<dbReference type="Proteomes" id="UP001223144">
    <property type="component" value="Unassembled WGS sequence"/>
</dbReference>
<dbReference type="InterPro" id="IPR020904">
    <property type="entry name" value="Sc_DH/Rdtase_CS"/>
</dbReference>
<dbReference type="RefSeq" id="WP_279932214.1">
    <property type="nucleotide sequence ID" value="NZ_JARWBG010000054.1"/>
</dbReference>
<accession>A0ABT6HWN0</accession>